<organism evidence="12 13">
    <name type="scientific">Neohortaea acidophila</name>
    <dbReference type="NCBI Taxonomy" id="245834"/>
    <lineage>
        <taxon>Eukaryota</taxon>
        <taxon>Fungi</taxon>
        <taxon>Dikarya</taxon>
        <taxon>Ascomycota</taxon>
        <taxon>Pezizomycotina</taxon>
        <taxon>Dothideomycetes</taxon>
        <taxon>Dothideomycetidae</taxon>
        <taxon>Mycosphaerellales</taxon>
        <taxon>Teratosphaeriaceae</taxon>
        <taxon>Neohortaea</taxon>
    </lineage>
</organism>
<evidence type="ECO:0000256" key="9">
    <source>
        <dbReference type="RuleBase" id="RU361189"/>
    </source>
</evidence>
<dbReference type="RefSeq" id="XP_033585509.1">
    <property type="nucleotide sequence ID" value="XM_033734760.1"/>
</dbReference>
<name>A0A6A6PG44_9PEZI</name>
<evidence type="ECO:0000256" key="1">
    <source>
        <dbReference type="ARBA" id="ARBA00004141"/>
    </source>
</evidence>
<dbReference type="InterPro" id="IPR026028">
    <property type="entry name" value="V-type_ATPase_116kDa_su_euka"/>
</dbReference>
<dbReference type="GO" id="GO:0046961">
    <property type="term" value="F:proton-transporting ATPase activity, rotational mechanism"/>
    <property type="evidence" value="ECO:0007669"/>
    <property type="project" value="InterPro"/>
</dbReference>
<gene>
    <name evidence="12" type="ORF">BDY17DRAFT_304720</name>
</gene>
<evidence type="ECO:0000256" key="3">
    <source>
        <dbReference type="ARBA" id="ARBA00022448"/>
    </source>
</evidence>
<feature type="transmembrane region" description="Helical" evidence="9">
    <location>
        <begin position="471"/>
        <end position="492"/>
    </location>
</feature>
<keyword evidence="8 9" id="KW-0472">Membrane</keyword>
<protein>
    <recommendedName>
        <fullName evidence="9">V-type proton ATPase subunit a</fullName>
    </recommendedName>
</protein>
<sequence>MAKKESLFRSADMTLTQLYVANEIGREVVSALGELGAMQFRDLNPNTTAFQRTFTQEIRRLDNVERQLNYFRTQIEKNGIEMRPIYEFSNTMAAPTATEIDELADRSQSLEQRIQSLNESYETLKKRESELTEWRWVLREAGGFFDRARGQTEEIRQSLESTDDAPLLRDVEQQANGASEGGQQQSFSVMNIGFVAGVIPRERMGAFERILWRTLRGNLYMNQSEIADPIIDPEKNEEVNKNVFVIFAHGKEIIAKIRKISESLGADIYSVDENSELRRDQIHEVNSRLQDLSNVLGNTKRTLDAELTQIGRSLAAWLIVVKKEKSVYQTLNRFSYDPARKTLVAEAWCPTNMLGLVKSTLQDVNERAGLSVPTIVNQIKTTKTPPTYNKTNRFTLGFQTIIDAYGTAKYQEVNPGLPTIVTFPFLFAVMFGDFGHGAIMTMAAAAMIYWEKPLQRGKQDELFGMAFYGRYIMLMMGIYSMYTGIIYCDAFSKELSLFPSMWQWDFPDNYNPDDPTTVKATRVEGYTYPFGLDWRWHDASNDLLFSNSYKMKLSILLGWAHMTYSLCLSYINARFFKTPIDIWGNFIPGMIFFQGIFGYLVFAIIFKWSTDWYAIGENPPSLLNMLIYMFLQPGTISDDVRLYSGQGGVQVVLVLLAVSMVPVMLFLKPFYLRYEHNKARAQGYRGIGETTTVSALEDDDEPRTSGGDGQPNGRASFESDMDGGAVITQALGDSEHEEFEFSEVMIHQVIHTIEFCLNCVSHTASYLRLWALSLAHQQLSKVLWDMTLNNAFGFDGPLGIFMIFCFFAVWFALTIAVLVVMEGTSAMLHSLRLHWVEAMSKHFIGDGVTFEPFSFKIMLEDEMTELK</sequence>
<comment type="similarity">
    <text evidence="2 9">Belongs to the V-ATPase 116 kDa subunit family.</text>
</comment>
<evidence type="ECO:0000256" key="4">
    <source>
        <dbReference type="ARBA" id="ARBA00022692"/>
    </source>
</evidence>
<feature type="transmembrane region" description="Helical" evidence="9">
    <location>
        <begin position="583"/>
        <end position="606"/>
    </location>
</feature>
<comment type="subcellular location">
    <subcellularLocation>
        <location evidence="1">Membrane</location>
        <topology evidence="1">Multi-pass membrane protein</topology>
    </subcellularLocation>
</comment>
<evidence type="ECO:0000256" key="2">
    <source>
        <dbReference type="ARBA" id="ARBA00009904"/>
    </source>
</evidence>
<evidence type="ECO:0000256" key="7">
    <source>
        <dbReference type="ARBA" id="ARBA00023065"/>
    </source>
</evidence>
<keyword evidence="7 9" id="KW-0406">Ion transport</keyword>
<evidence type="ECO:0000256" key="10">
    <source>
        <dbReference type="SAM" id="Coils"/>
    </source>
</evidence>
<dbReference type="GO" id="GO:0000220">
    <property type="term" value="C:vacuolar proton-transporting V-type ATPase, V0 domain"/>
    <property type="evidence" value="ECO:0007669"/>
    <property type="project" value="InterPro"/>
</dbReference>
<evidence type="ECO:0000256" key="6">
    <source>
        <dbReference type="ARBA" id="ARBA00022989"/>
    </source>
</evidence>
<evidence type="ECO:0000256" key="8">
    <source>
        <dbReference type="ARBA" id="ARBA00023136"/>
    </source>
</evidence>
<keyword evidence="10" id="KW-0175">Coiled coil</keyword>
<dbReference type="InterPro" id="IPR002490">
    <property type="entry name" value="V-ATPase_116kDa_su"/>
</dbReference>
<evidence type="ECO:0000256" key="5">
    <source>
        <dbReference type="ARBA" id="ARBA00022781"/>
    </source>
</evidence>
<keyword evidence="4 9" id="KW-0812">Transmembrane</keyword>
<keyword evidence="13" id="KW-1185">Reference proteome</keyword>
<dbReference type="Proteomes" id="UP000799767">
    <property type="component" value="Unassembled WGS sequence"/>
</dbReference>
<feature type="coiled-coil region" evidence="10">
    <location>
        <begin position="100"/>
        <end position="127"/>
    </location>
</feature>
<keyword evidence="3 9" id="KW-0813">Transport</keyword>
<dbReference type="PANTHER" id="PTHR11629:SF63">
    <property type="entry name" value="V-TYPE PROTON ATPASE SUBUNIT A"/>
    <property type="match status" value="1"/>
</dbReference>
<reference evidence="12" key="1">
    <citation type="journal article" date="2020" name="Stud. Mycol.">
        <title>101 Dothideomycetes genomes: a test case for predicting lifestyles and emergence of pathogens.</title>
        <authorList>
            <person name="Haridas S."/>
            <person name="Albert R."/>
            <person name="Binder M."/>
            <person name="Bloem J."/>
            <person name="Labutti K."/>
            <person name="Salamov A."/>
            <person name="Andreopoulos B."/>
            <person name="Baker S."/>
            <person name="Barry K."/>
            <person name="Bills G."/>
            <person name="Bluhm B."/>
            <person name="Cannon C."/>
            <person name="Castanera R."/>
            <person name="Culley D."/>
            <person name="Daum C."/>
            <person name="Ezra D."/>
            <person name="Gonzalez J."/>
            <person name="Henrissat B."/>
            <person name="Kuo A."/>
            <person name="Liang C."/>
            <person name="Lipzen A."/>
            <person name="Lutzoni F."/>
            <person name="Magnuson J."/>
            <person name="Mondo S."/>
            <person name="Nolan M."/>
            <person name="Ohm R."/>
            <person name="Pangilinan J."/>
            <person name="Park H.-J."/>
            <person name="Ramirez L."/>
            <person name="Alfaro M."/>
            <person name="Sun H."/>
            <person name="Tritt A."/>
            <person name="Yoshinaga Y."/>
            <person name="Zwiers L.-H."/>
            <person name="Turgeon B."/>
            <person name="Goodwin S."/>
            <person name="Spatafora J."/>
            <person name="Crous P."/>
            <person name="Grigoriev I."/>
        </authorList>
    </citation>
    <scope>NUCLEOTIDE SEQUENCE</scope>
    <source>
        <strain evidence="12">CBS 113389</strain>
    </source>
</reference>
<feature type="transmembrane region" description="Helical" evidence="9">
    <location>
        <begin position="425"/>
        <end position="450"/>
    </location>
</feature>
<dbReference type="GO" id="GO:0000329">
    <property type="term" value="C:fungal-type vacuole membrane"/>
    <property type="evidence" value="ECO:0007669"/>
    <property type="project" value="TreeGrafter"/>
</dbReference>
<feature type="transmembrane region" description="Helical" evidence="9">
    <location>
        <begin position="798"/>
        <end position="821"/>
    </location>
</feature>
<keyword evidence="5 9" id="KW-0375">Hydrogen ion transport</keyword>
<evidence type="ECO:0000313" key="12">
    <source>
        <dbReference type="EMBL" id="KAF2478939.1"/>
    </source>
</evidence>
<dbReference type="GeneID" id="54475762"/>
<dbReference type="GO" id="GO:0007035">
    <property type="term" value="P:vacuolar acidification"/>
    <property type="evidence" value="ECO:0007669"/>
    <property type="project" value="TreeGrafter"/>
</dbReference>
<feature type="transmembrane region" description="Helical" evidence="9">
    <location>
        <begin position="553"/>
        <end position="571"/>
    </location>
</feature>
<dbReference type="PANTHER" id="PTHR11629">
    <property type="entry name" value="VACUOLAR PROTON ATPASES"/>
    <property type="match status" value="1"/>
</dbReference>
<dbReference type="Pfam" id="PF01496">
    <property type="entry name" value="V_ATPase_I"/>
    <property type="match status" value="1"/>
</dbReference>
<dbReference type="AlphaFoldDB" id="A0A6A6PG44"/>
<keyword evidence="6 9" id="KW-1133">Transmembrane helix</keyword>
<comment type="function">
    <text evidence="9">Essential component of the vacuolar proton pump (V-ATPase), a multimeric enzyme that catalyzes the translocation of protons across the membranes. Required for assembly and activity of the V-ATPase.</text>
</comment>
<feature type="transmembrane region" description="Helical" evidence="9">
    <location>
        <begin position="651"/>
        <end position="671"/>
    </location>
</feature>
<proteinExistence type="inferred from homology"/>
<dbReference type="GO" id="GO:0051117">
    <property type="term" value="F:ATPase binding"/>
    <property type="evidence" value="ECO:0007669"/>
    <property type="project" value="TreeGrafter"/>
</dbReference>
<evidence type="ECO:0000313" key="13">
    <source>
        <dbReference type="Proteomes" id="UP000799767"/>
    </source>
</evidence>
<accession>A0A6A6PG44</accession>
<feature type="region of interest" description="Disordered" evidence="11">
    <location>
        <begin position="693"/>
        <end position="720"/>
    </location>
</feature>
<dbReference type="PIRSF" id="PIRSF001293">
    <property type="entry name" value="ATP6V0A1"/>
    <property type="match status" value="1"/>
</dbReference>
<evidence type="ECO:0000256" key="11">
    <source>
        <dbReference type="SAM" id="MobiDB-lite"/>
    </source>
</evidence>
<dbReference type="OrthoDB" id="10264220at2759"/>
<dbReference type="EMBL" id="MU001642">
    <property type="protein sequence ID" value="KAF2478939.1"/>
    <property type="molecule type" value="Genomic_DNA"/>
</dbReference>